<sequence length="67" mass="7178">MVLSIRLSDCVFRASIPSNAPAAGSTTIRELPSADDFLQAIKNPNIEDAGVFGIKSLTMTYSRMGKC</sequence>
<feature type="non-terminal residue" evidence="1">
    <location>
        <position position="67"/>
    </location>
</feature>
<organism evidence="1 2">
    <name type="scientific">Marinobacter xestospongiae</name>
    <dbReference type="NCBI Taxonomy" id="994319"/>
    <lineage>
        <taxon>Bacteria</taxon>
        <taxon>Pseudomonadati</taxon>
        <taxon>Pseudomonadota</taxon>
        <taxon>Gammaproteobacteria</taxon>
        <taxon>Pseudomonadales</taxon>
        <taxon>Marinobacteraceae</taxon>
        <taxon>Marinobacter</taxon>
    </lineage>
</organism>
<evidence type="ECO:0000313" key="2">
    <source>
        <dbReference type="Proteomes" id="UP001269819"/>
    </source>
</evidence>
<dbReference type="RefSeq" id="WP_316972461.1">
    <property type="nucleotide sequence ID" value="NZ_JAWIIJ010000001.1"/>
</dbReference>
<evidence type="ECO:0000313" key="1">
    <source>
        <dbReference type="EMBL" id="MDV2077537.1"/>
    </source>
</evidence>
<accession>A0ABU3VU59</accession>
<gene>
    <name evidence="1" type="ORF">RYS15_02540</name>
</gene>
<protein>
    <submittedName>
        <fullName evidence="1">Uncharacterized protein</fullName>
    </submittedName>
</protein>
<keyword evidence="2" id="KW-1185">Reference proteome</keyword>
<reference evidence="1 2" key="1">
    <citation type="submission" date="2023-10" db="EMBL/GenBank/DDBJ databases">
        <title>Characteristics and mechanism of a salt-tolerant marine origin heterotrophic nitrifying- aerobic denitrifying bacteria Marinobacter xestospongiae HN1.</title>
        <authorList>
            <person name="Qi R."/>
        </authorList>
    </citation>
    <scope>NUCLEOTIDE SEQUENCE [LARGE SCALE GENOMIC DNA]</scope>
    <source>
        <strain evidence="1 2">HN1</strain>
    </source>
</reference>
<comment type="caution">
    <text evidence="1">The sequence shown here is derived from an EMBL/GenBank/DDBJ whole genome shotgun (WGS) entry which is preliminary data.</text>
</comment>
<dbReference type="Proteomes" id="UP001269819">
    <property type="component" value="Unassembled WGS sequence"/>
</dbReference>
<name>A0ABU3VU59_9GAMM</name>
<dbReference type="EMBL" id="JAWIIJ010000001">
    <property type="protein sequence ID" value="MDV2077537.1"/>
    <property type="molecule type" value="Genomic_DNA"/>
</dbReference>
<proteinExistence type="predicted"/>